<comment type="caution">
    <text evidence="6">The sequence shown here is derived from an EMBL/GenBank/DDBJ whole genome shotgun (WGS) entry which is preliminary data.</text>
</comment>
<dbReference type="InterPro" id="IPR036385">
    <property type="entry name" value="RuBisCO_ssu_sf"/>
</dbReference>
<dbReference type="PANTHER" id="PTHR31262:SF23">
    <property type="entry name" value="RIBULOSE BISPHOSPHATE CARBOXYLASE SMALL SUBUNIT"/>
    <property type="match status" value="1"/>
</dbReference>
<keyword evidence="2 4" id="KW-0120">Carbon dioxide fixation</keyword>
<dbReference type="InterPro" id="IPR000894">
    <property type="entry name" value="RuBisCO_ssu_dom"/>
</dbReference>
<proteinExistence type="inferred from homology"/>
<dbReference type="CDD" id="cd03527">
    <property type="entry name" value="RuBisCO_small"/>
    <property type="match status" value="1"/>
</dbReference>
<comment type="similarity">
    <text evidence="4">Belongs to the RuBisCO small chain family.</text>
</comment>
<feature type="domain" description="Ribulose bisphosphate carboxylase small subunit" evidence="5">
    <location>
        <begin position="4"/>
        <end position="103"/>
    </location>
</feature>
<reference evidence="6 7" key="1">
    <citation type="submission" date="2019-07" db="EMBL/GenBank/DDBJ databases">
        <title>The pathways for chlorine oxyanion respiration interact through the shared metabolite chlorate.</title>
        <authorList>
            <person name="Barnum T.P."/>
            <person name="Cheng Y."/>
            <person name="Hill K.A."/>
            <person name="Lucas L.N."/>
            <person name="Carlson H.K."/>
            <person name="Coates J.D."/>
        </authorList>
    </citation>
    <scope>NUCLEOTIDE SEQUENCE [LARGE SCALE GENOMIC DNA]</scope>
    <source>
        <strain evidence="6 7">SFB-3</strain>
    </source>
</reference>
<dbReference type="AlphaFoldDB" id="A0A557R2C5"/>
<dbReference type="OrthoDB" id="9788955at2"/>
<evidence type="ECO:0000259" key="5">
    <source>
        <dbReference type="SMART" id="SM00961"/>
    </source>
</evidence>
<gene>
    <name evidence="4" type="primary">cbbS</name>
    <name evidence="6" type="ORF">FHP91_00835</name>
</gene>
<evidence type="ECO:0000256" key="4">
    <source>
        <dbReference type="HAMAP-Rule" id="MF_00859"/>
    </source>
</evidence>
<organism evidence="6 7">
    <name type="scientific">Denitromonas halophila</name>
    <dbReference type="NCBI Taxonomy" id="1629404"/>
    <lineage>
        <taxon>Bacteria</taxon>
        <taxon>Pseudomonadati</taxon>
        <taxon>Pseudomonadota</taxon>
        <taxon>Betaproteobacteria</taxon>
        <taxon>Rhodocyclales</taxon>
        <taxon>Zoogloeaceae</taxon>
        <taxon>Denitromonas</taxon>
    </lineage>
</organism>
<dbReference type="GO" id="GO:0019253">
    <property type="term" value="P:reductive pentose-phosphate cycle"/>
    <property type="evidence" value="ECO:0007669"/>
    <property type="project" value="UniProtKB-UniRule"/>
</dbReference>
<name>A0A557R2C5_9RHOO</name>
<keyword evidence="7" id="KW-1185">Reference proteome</keyword>
<dbReference type="Pfam" id="PF00101">
    <property type="entry name" value="RuBisCO_small"/>
    <property type="match status" value="1"/>
</dbReference>
<keyword evidence="1 4" id="KW-0113">Calvin cycle</keyword>
<protein>
    <recommendedName>
        <fullName evidence="4">Ribulose bisphosphate carboxylase small subunit</fullName>
        <shortName evidence="4">RuBisCO small subunit</shortName>
    </recommendedName>
</protein>
<comment type="miscellaneous">
    <text evidence="4">The basic functional RuBisCO is composed of a large chain homodimer in a 'head-to-tail' conformation. In form I RuBisCO this homodimer is arranged in a barrel-like tetramer with the small subunits forming a tetrameric 'cap' on each end of the 'barrel'.</text>
</comment>
<dbReference type="Proteomes" id="UP000319502">
    <property type="component" value="Unassembled WGS sequence"/>
</dbReference>
<dbReference type="PANTHER" id="PTHR31262">
    <property type="entry name" value="RIBULOSE BISPHOSPHATE CARBOXYLASE SMALL CHAIN 1, CHLOROPLASTIC"/>
    <property type="match status" value="1"/>
</dbReference>
<dbReference type="GO" id="GO:0016984">
    <property type="term" value="F:ribulose-bisphosphate carboxylase activity"/>
    <property type="evidence" value="ECO:0007669"/>
    <property type="project" value="UniProtKB-UniRule"/>
</dbReference>
<evidence type="ECO:0000256" key="2">
    <source>
        <dbReference type="ARBA" id="ARBA00023300"/>
    </source>
</evidence>
<dbReference type="InterPro" id="IPR024681">
    <property type="entry name" value="RuBisCO_ssu"/>
</dbReference>
<comment type="function">
    <text evidence="4">RuBisCO catalyzes two reactions: the carboxylation of D-ribulose 1,5-bisphosphate, the primary event in carbon dioxide fixation, as well as the oxidative fragmentation of the pentose substrate. Both reactions occur simultaneously and in competition at the same active site. Although the small subunit is not catalytic it is essential for maximal activity.</text>
</comment>
<comment type="subunit">
    <text evidence="3 4">Heterohexadecamer of 8 large and 8 small subunits.</text>
</comment>
<dbReference type="SMART" id="SM00961">
    <property type="entry name" value="RuBisCO_small"/>
    <property type="match status" value="1"/>
</dbReference>
<accession>A0A557R2C5</accession>
<evidence type="ECO:0000256" key="1">
    <source>
        <dbReference type="ARBA" id="ARBA00022567"/>
    </source>
</evidence>
<dbReference type="Gene3D" id="3.30.190.10">
    <property type="entry name" value="Ribulose bisphosphate carboxylase, small subunit"/>
    <property type="match status" value="1"/>
</dbReference>
<dbReference type="EMBL" id="VMNK01000002">
    <property type="protein sequence ID" value="TVO59294.1"/>
    <property type="molecule type" value="Genomic_DNA"/>
</dbReference>
<dbReference type="HAMAP" id="MF_00859">
    <property type="entry name" value="RuBisCO_S_bact"/>
    <property type="match status" value="1"/>
</dbReference>
<evidence type="ECO:0000313" key="6">
    <source>
        <dbReference type="EMBL" id="TVO59294.1"/>
    </source>
</evidence>
<sequence>MRITQGAFSFLPDLTDTQIAAQIEYCLRNDWAVAIEFTDDPHPRNTYWSMWGHPMFDLADAAGAMQALRECREARPGHYIRINAFDPSAGWETVRLSFIVGRPAVEPGFRLVRREGPGRTLHYTLESYAVGHRPEGERYAT</sequence>
<dbReference type="RefSeq" id="WP_144307812.1">
    <property type="nucleotide sequence ID" value="NZ_VMNK01000002.1"/>
</dbReference>
<evidence type="ECO:0000313" key="7">
    <source>
        <dbReference type="Proteomes" id="UP000319502"/>
    </source>
</evidence>
<evidence type="ECO:0000256" key="3">
    <source>
        <dbReference type="ARBA" id="ARBA00038826"/>
    </source>
</evidence>
<dbReference type="SUPFAM" id="SSF55239">
    <property type="entry name" value="RuBisCO, small subunit"/>
    <property type="match status" value="1"/>
</dbReference>